<dbReference type="EMBL" id="LHQQ01000317">
    <property type="protein sequence ID" value="KOS37477.1"/>
    <property type="molecule type" value="Genomic_DNA"/>
</dbReference>
<keyword evidence="2" id="KW-1185">Reference proteome</keyword>
<comment type="caution">
    <text evidence="1">The sequence shown here is derived from an EMBL/GenBank/DDBJ whole genome shotgun (WGS) entry which is preliminary data.</text>
</comment>
<protein>
    <submittedName>
        <fullName evidence="1">Uncharacterized protein</fullName>
    </submittedName>
</protein>
<evidence type="ECO:0000313" key="2">
    <source>
        <dbReference type="Proteomes" id="UP000037696"/>
    </source>
</evidence>
<reference evidence="1 2" key="1">
    <citation type="submission" date="2015-08" db="EMBL/GenBank/DDBJ databases">
        <title>Genome sequencing of Penicillium nordicum.</title>
        <authorList>
            <person name="Nguyen H.D."/>
            <person name="Seifert K.A."/>
        </authorList>
    </citation>
    <scope>NUCLEOTIDE SEQUENCE [LARGE SCALE GENOMIC DNA]</scope>
    <source>
        <strain evidence="1 2">DAOMC 185683</strain>
    </source>
</reference>
<gene>
    <name evidence="1" type="ORF">ACN38_g11736</name>
</gene>
<proteinExistence type="predicted"/>
<evidence type="ECO:0000313" key="1">
    <source>
        <dbReference type="EMBL" id="KOS37477.1"/>
    </source>
</evidence>
<name>A0A0M8NUE2_9EURO</name>
<accession>A0A0M8NUE2</accession>
<sequence>MIDPDYIFDCTDTSPIFYLCGYPFRSILSHYWCLGALTSTPPHYFLEILARCPFSVFEPLEPLEHNFLLT</sequence>
<dbReference type="AlphaFoldDB" id="A0A0M8NUE2"/>
<organism evidence="1 2">
    <name type="scientific">Penicillium nordicum</name>
    <dbReference type="NCBI Taxonomy" id="229535"/>
    <lineage>
        <taxon>Eukaryota</taxon>
        <taxon>Fungi</taxon>
        <taxon>Dikarya</taxon>
        <taxon>Ascomycota</taxon>
        <taxon>Pezizomycotina</taxon>
        <taxon>Eurotiomycetes</taxon>
        <taxon>Eurotiomycetidae</taxon>
        <taxon>Eurotiales</taxon>
        <taxon>Aspergillaceae</taxon>
        <taxon>Penicillium</taxon>
    </lineage>
</organism>
<dbReference type="Proteomes" id="UP000037696">
    <property type="component" value="Unassembled WGS sequence"/>
</dbReference>